<dbReference type="Pfam" id="PF01423">
    <property type="entry name" value="LSM"/>
    <property type="match status" value="1"/>
</dbReference>
<dbReference type="GO" id="GO:0071013">
    <property type="term" value="C:catalytic step 2 spliceosome"/>
    <property type="evidence" value="ECO:0007669"/>
    <property type="project" value="TreeGrafter"/>
</dbReference>
<evidence type="ECO:0000259" key="4">
    <source>
        <dbReference type="SMART" id="SM00651"/>
    </source>
</evidence>
<evidence type="ECO:0000313" key="6">
    <source>
        <dbReference type="Proteomes" id="UP000283509"/>
    </source>
</evidence>
<dbReference type="STRING" id="6689.A0A3R7MZE3"/>
<dbReference type="SMART" id="SM00651">
    <property type="entry name" value="Sm"/>
    <property type="match status" value="1"/>
</dbReference>
<accession>A0A3R7MZE3</accession>
<gene>
    <name evidence="5" type="ORF">C7M84_008268</name>
</gene>
<organism evidence="5 6">
    <name type="scientific">Penaeus vannamei</name>
    <name type="common">Whiteleg shrimp</name>
    <name type="synonym">Litopenaeus vannamei</name>
    <dbReference type="NCBI Taxonomy" id="6689"/>
    <lineage>
        <taxon>Eukaryota</taxon>
        <taxon>Metazoa</taxon>
        <taxon>Ecdysozoa</taxon>
        <taxon>Arthropoda</taxon>
        <taxon>Crustacea</taxon>
        <taxon>Multicrustacea</taxon>
        <taxon>Malacostraca</taxon>
        <taxon>Eumalacostraca</taxon>
        <taxon>Eucarida</taxon>
        <taxon>Decapoda</taxon>
        <taxon>Dendrobranchiata</taxon>
        <taxon>Penaeoidea</taxon>
        <taxon>Penaeidae</taxon>
        <taxon>Penaeus</taxon>
    </lineage>
</organism>
<feature type="domain" description="Sm" evidence="4">
    <location>
        <begin position="252"/>
        <end position="314"/>
    </location>
</feature>
<dbReference type="Proteomes" id="UP000283509">
    <property type="component" value="Unassembled WGS sequence"/>
</dbReference>
<evidence type="ECO:0000313" key="5">
    <source>
        <dbReference type="EMBL" id="ROT73299.1"/>
    </source>
</evidence>
<dbReference type="SUPFAM" id="SSF50182">
    <property type="entry name" value="Sm-like ribonucleoproteins"/>
    <property type="match status" value="1"/>
</dbReference>
<feature type="region of interest" description="Disordered" evidence="3">
    <location>
        <begin position="67"/>
        <end position="101"/>
    </location>
</feature>
<dbReference type="PROSITE" id="PS51257">
    <property type="entry name" value="PROKAR_LIPOPROTEIN"/>
    <property type="match status" value="1"/>
</dbReference>
<dbReference type="PANTHER" id="PTHR10553">
    <property type="entry name" value="SMALL NUCLEAR RIBONUCLEOPROTEIN"/>
    <property type="match status" value="1"/>
</dbReference>
<evidence type="ECO:0000256" key="2">
    <source>
        <dbReference type="ARBA" id="ARBA00023274"/>
    </source>
</evidence>
<evidence type="ECO:0000256" key="1">
    <source>
        <dbReference type="ARBA" id="ARBA00006850"/>
    </source>
</evidence>
<feature type="compositionally biased region" description="Basic and acidic residues" evidence="3">
    <location>
        <begin position="124"/>
        <end position="137"/>
    </location>
</feature>
<dbReference type="InterPro" id="IPR044641">
    <property type="entry name" value="Lsm7/SmG-like"/>
</dbReference>
<feature type="region of interest" description="Disordered" evidence="3">
    <location>
        <begin position="124"/>
        <end position="220"/>
    </location>
</feature>
<proteinExistence type="inferred from homology"/>
<dbReference type="GO" id="GO:0003723">
    <property type="term" value="F:RNA binding"/>
    <property type="evidence" value="ECO:0007669"/>
    <property type="project" value="TreeGrafter"/>
</dbReference>
<name>A0A3R7MZE3_PENVA</name>
<evidence type="ECO:0000256" key="3">
    <source>
        <dbReference type="SAM" id="MobiDB-lite"/>
    </source>
</evidence>
<keyword evidence="2 5" id="KW-0687">Ribonucleoprotein</keyword>
<dbReference type="Gene3D" id="2.30.30.100">
    <property type="match status" value="1"/>
</dbReference>
<reference evidence="5 6" key="2">
    <citation type="submission" date="2019-01" db="EMBL/GenBank/DDBJ databases">
        <title>The decoding of complex shrimp genome reveals the adaptation for benthos swimmer, frequently molting mechanism and breeding impact on genome.</title>
        <authorList>
            <person name="Sun Y."/>
            <person name="Gao Y."/>
            <person name="Yu Y."/>
        </authorList>
    </citation>
    <scope>NUCLEOTIDE SEQUENCE [LARGE SCALE GENOMIC DNA]</scope>
    <source>
        <tissue evidence="5">Muscle</tissue>
    </source>
</reference>
<sequence>MKSGARCLEGRGARSDERQTRFGWQANVLVTSGCSTYGCMFAPGHGVQGGPEPPSVSEASRDVQHSCAASGREGGTAPHPLALRRKTRRRERWRKRRGVEEGKIGRKTTTVFLPMWAERLLEGGAEKVEGKKPETRPRARGRKGRTEGQALLLNRGRRSPSDAAAGSTAARADEVPTRKTPVAPKTSEDLEGHDAEETPAAHGHPQGHSTARTAPYSRSGRISATLPSAAELLRPVPRKSVRRALRGACTNFDFAKYLDKSVIVKLNGNRVVKGTLRGFDPFMNLVVDDGVESRRSGDLARIGVSDSPVLCFLVSLSGFLEFCFTCSTQPSP</sequence>
<dbReference type="InterPro" id="IPR010920">
    <property type="entry name" value="LSM_dom_sf"/>
</dbReference>
<dbReference type="PANTHER" id="PTHR10553:SF5">
    <property type="entry name" value="U6 SNRNA-ASSOCIATED SM-LIKE PROTEIN LSM7"/>
    <property type="match status" value="1"/>
</dbReference>
<comment type="similarity">
    <text evidence="1">Belongs to the snRNP Sm proteins family.</text>
</comment>
<dbReference type="EMBL" id="QCYY01002040">
    <property type="protein sequence ID" value="ROT73299.1"/>
    <property type="molecule type" value="Genomic_DNA"/>
</dbReference>
<feature type="compositionally biased region" description="Basic and acidic residues" evidence="3">
    <location>
        <begin position="186"/>
        <end position="196"/>
    </location>
</feature>
<dbReference type="InterPro" id="IPR001163">
    <property type="entry name" value="Sm_dom_euk/arc"/>
</dbReference>
<keyword evidence="6" id="KW-1185">Reference proteome</keyword>
<comment type="caution">
    <text evidence="5">The sequence shown here is derived from an EMBL/GenBank/DDBJ whole genome shotgun (WGS) entry which is preliminary data.</text>
</comment>
<feature type="compositionally biased region" description="Basic residues" evidence="3">
    <location>
        <begin position="82"/>
        <end position="97"/>
    </location>
</feature>
<dbReference type="GO" id="GO:0005689">
    <property type="term" value="C:U12-type spliceosomal complex"/>
    <property type="evidence" value="ECO:0007669"/>
    <property type="project" value="TreeGrafter"/>
</dbReference>
<reference evidence="5 6" key="1">
    <citation type="submission" date="2018-04" db="EMBL/GenBank/DDBJ databases">
        <authorList>
            <person name="Zhang X."/>
            <person name="Yuan J."/>
            <person name="Li F."/>
            <person name="Xiang J."/>
        </authorList>
    </citation>
    <scope>NUCLEOTIDE SEQUENCE [LARGE SCALE GENOMIC DNA]</scope>
    <source>
        <tissue evidence="5">Muscle</tissue>
    </source>
</reference>
<dbReference type="AlphaFoldDB" id="A0A3R7MZE3"/>
<dbReference type="OrthoDB" id="2146at2759"/>
<protein>
    <submittedName>
        <fullName evidence="5">Small nuclear ribonucleoprotein polypeptide G</fullName>
    </submittedName>
</protein>
<dbReference type="GO" id="GO:0071004">
    <property type="term" value="C:U2-type prespliceosome"/>
    <property type="evidence" value="ECO:0007669"/>
    <property type="project" value="TreeGrafter"/>
</dbReference>